<evidence type="ECO:0000259" key="1">
    <source>
        <dbReference type="Pfam" id="PF00668"/>
    </source>
</evidence>
<dbReference type="Proteomes" id="UP001283341">
    <property type="component" value="Unassembled WGS sequence"/>
</dbReference>
<dbReference type="EMBL" id="JAUEDM010000003">
    <property type="protein sequence ID" value="KAK3323089.1"/>
    <property type="molecule type" value="Genomic_DNA"/>
</dbReference>
<gene>
    <name evidence="2" type="ORF">B0H66DRAFT_602502</name>
</gene>
<dbReference type="Gene3D" id="3.30.559.10">
    <property type="entry name" value="Chloramphenicol acetyltransferase-like domain"/>
    <property type="match status" value="1"/>
</dbReference>
<dbReference type="GO" id="GO:0003824">
    <property type="term" value="F:catalytic activity"/>
    <property type="evidence" value="ECO:0007669"/>
    <property type="project" value="InterPro"/>
</dbReference>
<dbReference type="GO" id="GO:0043041">
    <property type="term" value="P:amino acid activation for nonribosomal peptide biosynthetic process"/>
    <property type="evidence" value="ECO:0007669"/>
    <property type="project" value="TreeGrafter"/>
</dbReference>
<sequence length="461" mass="50857">MDRRPTLGDFPLLLPDLGHPEIQRLEVLLSRAGLPFSNVEAIRPCTPLQQRMLNSQIKMPGSWQSDTAHKITTPRAVMWTWLACSRHGGQVTARHEALRTVLIPSVLRDGEHLQLVYKHHVPHVPVIQLDGGTDIERVIRGNHRTRFPGFWTSYLSNFMDKPCHIPRVVAAAGGTSSSSREKRNDHRFLDINLGDGPTPTTVAAITKVPRAHRVTPATLFQAAWVMYLAELTSSDEVLFGYVTANPDMYMTLTSSSSLMASSGGVDLEDLVGPMINMLACRMRIKKNNNKQEVGHEDITTTSTEADLVRQTHASFLKVVEFQYGFAEVVVRLKRESGAPLPFNSVLNIEYIRDGSVRDNAGGGGAYFPVGSDSRSSSRGSGGSNDDSLGFETMFGSRSPEFGIILGVLLGEASVDVQLGYWPGIMDDDLMRHTADMYKRIIQGWVGDDRGLEKNSRASAVR</sequence>
<protein>
    <recommendedName>
        <fullName evidence="1">Condensation domain-containing protein</fullName>
    </recommendedName>
</protein>
<dbReference type="GO" id="GO:0005737">
    <property type="term" value="C:cytoplasm"/>
    <property type="evidence" value="ECO:0007669"/>
    <property type="project" value="TreeGrafter"/>
</dbReference>
<reference evidence="2" key="2">
    <citation type="submission" date="2023-06" db="EMBL/GenBank/DDBJ databases">
        <authorList>
            <consortium name="Lawrence Berkeley National Laboratory"/>
            <person name="Haridas S."/>
            <person name="Hensen N."/>
            <person name="Bonometti L."/>
            <person name="Westerberg I."/>
            <person name="Brannstrom I.O."/>
            <person name="Guillou S."/>
            <person name="Cros-Aarteil S."/>
            <person name="Calhoun S."/>
            <person name="Kuo A."/>
            <person name="Mondo S."/>
            <person name="Pangilinan J."/>
            <person name="Riley R."/>
            <person name="Labutti K."/>
            <person name="Andreopoulos B."/>
            <person name="Lipzen A."/>
            <person name="Chen C."/>
            <person name="Yanf M."/>
            <person name="Daum C."/>
            <person name="Ng V."/>
            <person name="Clum A."/>
            <person name="Steindorff A."/>
            <person name="Ohm R."/>
            <person name="Martin F."/>
            <person name="Silar P."/>
            <person name="Natvig D."/>
            <person name="Lalanne C."/>
            <person name="Gautier V."/>
            <person name="Ament-Velasquez S.L."/>
            <person name="Kruys A."/>
            <person name="Hutchinson M.I."/>
            <person name="Powell A.J."/>
            <person name="Barry K."/>
            <person name="Miller A.N."/>
            <person name="Grigoriev I.V."/>
            <person name="Debuchy R."/>
            <person name="Gladieux P."/>
            <person name="Thoren M.H."/>
            <person name="Johannesson H."/>
        </authorList>
    </citation>
    <scope>NUCLEOTIDE SEQUENCE</scope>
    <source>
        <strain evidence="2">CBS 118394</strain>
    </source>
</reference>
<dbReference type="InterPro" id="IPR001242">
    <property type="entry name" value="Condensation_dom"/>
</dbReference>
<accession>A0AAE0M9P4</accession>
<proteinExistence type="predicted"/>
<dbReference type="SUPFAM" id="SSF52777">
    <property type="entry name" value="CoA-dependent acyltransferases"/>
    <property type="match status" value="2"/>
</dbReference>
<name>A0AAE0M9P4_9PEZI</name>
<dbReference type="InterPro" id="IPR023213">
    <property type="entry name" value="CAT-like_dom_sf"/>
</dbReference>
<dbReference type="GO" id="GO:0044550">
    <property type="term" value="P:secondary metabolite biosynthetic process"/>
    <property type="evidence" value="ECO:0007669"/>
    <property type="project" value="TreeGrafter"/>
</dbReference>
<dbReference type="PANTHER" id="PTHR45527">
    <property type="entry name" value="NONRIBOSOMAL PEPTIDE SYNTHETASE"/>
    <property type="match status" value="1"/>
</dbReference>
<dbReference type="Gene3D" id="3.30.559.30">
    <property type="entry name" value="Nonribosomal peptide synthetase, condensation domain"/>
    <property type="match status" value="1"/>
</dbReference>
<organism evidence="2 3">
    <name type="scientific">Apodospora peruviana</name>
    <dbReference type="NCBI Taxonomy" id="516989"/>
    <lineage>
        <taxon>Eukaryota</taxon>
        <taxon>Fungi</taxon>
        <taxon>Dikarya</taxon>
        <taxon>Ascomycota</taxon>
        <taxon>Pezizomycotina</taxon>
        <taxon>Sordariomycetes</taxon>
        <taxon>Sordariomycetidae</taxon>
        <taxon>Sordariales</taxon>
        <taxon>Lasiosphaeriaceae</taxon>
        <taxon>Apodospora</taxon>
    </lineage>
</organism>
<dbReference type="PANTHER" id="PTHR45527:SF1">
    <property type="entry name" value="FATTY ACID SYNTHASE"/>
    <property type="match status" value="1"/>
</dbReference>
<reference evidence="2" key="1">
    <citation type="journal article" date="2023" name="Mol. Phylogenet. Evol.">
        <title>Genome-scale phylogeny and comparative genomics of the fungal order Sordariales.</title>
        <authorList>
            <person name="Hensen N."/>
            <person name="Bonometti L."/>
            <person name="Westerberg I."/>
            <person name="Brannstrom I.O."/>
            <person name="Guillou S."/>
            <person name="Cros-Aarteil S."/>
            <person name="Calhoun S."/>
            <person name="Haridas S."/>
            <person name="Kuo A."/>
            <person name="Mondo S."/>
            <person name="Pangilinan J."/>
            <person name="Riley R."/>
            <person name="LaButti K."/>
            <person name="Andreopoulos B."/>
            <person name="Lipzen A."/>
            <person name="Chen C."/>
            <person name="Yan M."/>
            <person name="Daum C."/>
            <person name="Ng V."/>
            <person name="Clum A."/>
            <person name="Steindorff A."/>
            <person name="Ohm R.A."/>
            <person name="Martin F."/>
            <person name="Silar P."/>
            <person name="Natvig D.O."/>
            <person name="Lalanne C."/>
            <person name="Gautier V."/>
            <person name="Ament-Velasquez S.L."/>
            <person name="Kruys A."/>
            <person name="Hutchinson M.I."/>
            <person name="Powell A.J."/>
            <person name="Barry K."/>
            <person name="Miller A.N."/>
            <person name="Grigoriev I.V."/>
            <person name="Debuchy R."/>
            <person name="Gladieux P."/>
            <person name="Hiltunen Thoren M."/>
            <person name="Johannesson H."/>
        </authorList>
    </citation>
    <scope>NUCLEOTIDE SEQUENCE</scope>
    <source>
        <strain evidence="2">CBS 118394</strain>
    </source>
</reference>
<keyword evidence="3" id="KW-1185">Reference proteome</keyword>
<evidence type="ECO:0000313" key="2">
    <source>
        <dbReference type="EMBL" id="KAK3323089.1"/>
    </source>
</evidence>
<dbReference type="AlphaFoldDB" id="A0AAE0M9P4"/>
<comment type="caution">
    <text evidence="2">The sequence shown here is derived from an EMBL/GenBank/DDBJ whole genome shotgun (WGS) entry which is preliminary data.</text>
</comment>
<dbReference type="GO" id="GO:0031177">
    <property type="term" value="F:phosphopantetheine binding"/>
    <property type="evidence" value="ECO:0007669"/>
    <property type="project" value="TreeGrafter"/>
</dbReference>
<feature type="domain" description="Condensation" evidence="1">
    <location>
        <begin position="150"/>
        <end position="348"/>
    </location>
</feature>
<evidence type="ECO:0000313" key="3">
    <source>
        <dbReference type="Proteomes" id="UP001283341"/>
    </source>
</evidence>
<dbReference type="Pfam" id="PF00668">
    <property type="entry name" value="Condensation"/>
    <property type="match status" value="1"/>
</dbReference>